<dbReference type="EMBL" id="NGFN01000008">
    <property type="protein sequence ID" value="OUD04668.1"/>
    <property type="molecule type" value="Genomic_DNA"/>
</dbReference>
<reference evidence="1 2" key="1">
    <citation type="submission" date="2017-05" db="EMBL/GenBank/DDBJ databases">
        <title>Biotechnological potential of actinobacteria isolated from South African environments.</title>
        <authorList>
            <person name="Le Roes-Hill M."/>
            <person name="Prins A."/>
            <person name="Durrell K.A."/>
        </authorList>
    </citation>
    <scope>NUCLEOTIDE SEQUENCE [LARGE SCALE GENOMIC DNA]</scope>
    <source>
        <strain evidence="1 2">HMC13</strain>
    </source>
</reference>
<gene>
    <name evidence="1" type="ORF">CA983_02620</name>
</gene>
<keyword evidence="2" id="KW-1185">Reference proteome</keyword>
<organism evidence="1 2">
    <name type="scientific">Streptomyces swartbergensis</name>
    <dbReference type="NCBI Taxonomy" id="487165"/>
    <lineage>
        <taxon>Bacteria</taxon>
        <taxon>Bacillati</taxon>
        <taxon>Actinomycetota</taxon>
        <taxon>Actinomycetes</taxon>
        <taxon>Kitasatosporales</taxon>
        <taxon>Streptomycetaceae</taxon>
        <taxon>Streptomyces</taxon>
    </lineage>
</organism>
<evidence type="ECO:0000313" key="2">
    <source>
        <dbReference type="Proteomes" id="UP000195105"/>
    </source>
</evidence>
<dbReference type="Proteomes" id="UP000195105">
    <property type="component" value="Unassembled WGS sequence"/>
</dbReference>
<sequence length="83" mass="9116">MTQPVWWPEVVKAADRRRHVTGLLLAHATPTVERGTLRLTFADPALAVAWHDSRAEDALEGALAHLGWAMPIEVADRLPTVGE</sequence>
<comment type="caution">
    <text evidence="1">The sequence shown here is derived from an EMBL/GenBank/DDBJ whole genome shotgun (WGS) entry which is preliminary data.</text>
</comment>
<dbReference type="AlphaFoldDB" id="A0A243SAM3"/>
<protein>
    <submittedName>
        <fullName evidence="1">Uncharacterized protein</fullName>
    </submittedName>
</protein>
<proteinExistence type="predicted"/>
<name>A0A243SAM3_9ACTN</name>
<evidence type="ECO:0000313" key="1">
    <source>
        <dbReference type="EMBL" id="OUD04668.1"/>
    </source>
</evidence>
<dbReference type="RefSeq" id="WP_086599234.1">
    <property type="nucleotide sequence ID" value="NZ_NGFN01000008.1"/>
</dbReference>
<accession>A0A243SAM3</accession>